<dbReference type="Pfam" id="PF00984">
    <property type="entry name" value="UDPG_MGDP_dh"/>
    <property type="match status" value="1"/>
</dbReference>
<feature type="binding site" evidence="9">
    <location>
        <position position="276"/>
    </location>
    <ligand>
        <name>substrate</name>
    </ligand>
</feature>
<evidence type="ECO:0000256" key="8">
    <source>
        <dbReference type="PIRSR" id="PIRSR500134-1"/>
    </source>
</evidence>
<dbReference type="PANTHER" id="PTHR43750">
    <property type="entry name" value="UDP-GLUCOSE 6-DEHYDROGENASE TUAD"/>
    <property type="match status" value="1"/>
</dbReference>
<protein>
    <recommendedName>
        <fullName evidence="3 7">UDP-glucose 6-dehydrogenase</fullName>
        <ecNumber evidence="3 7">1.1.1.22</ecNumber>
    </recommendedName>
</protein>
<feature type="binding site" evidence="10">
    <location>
        <position position="35"/>
    </location>
    <ligand>
        <name>NAD(+)</name>
        <dbReference type="ChEBI" id="CHEBI:57540"/>
    </ligand>
</feature>
<feature type="active site" description="Nucleophile" evidence="8">
    <location>
        <position position="279"/>
    </location>
</feature>
<reference evidence="13" key="1">
    <citation type="submission" date="2018-04" db="EMBL/GenBank/DDBJ databases">
        <authorList>
            <person name="Cornet L."/>
        </authorList>
    </citation>
    <scope>NUCLEOTIDE SEQUENCE [LARGE SCALE GENOMIC DNA]</scope>
</reference>
<dbReference type="InterPro" id="IPR036291">
    <property type="entry name" value="NAD(P)-bd_dom_sf"/>
</dbReference>
<dbReference type="PIRSF" id="PIRSF500134">
    <property type="entry name" value="UDPglc_DH_bac"/>
    <property type="match status" value="1"/>
</dbReference>
<reference evidence="12 13" key="2">
    <citation type="submission" date="2018-06" db="EMBL/GenBank/DDBJ databases">
        <title>Metagenomic assembly of (sub)arctic Cyanobacteria and their associated microbiome from non-axenic cultures.</title>
        <authorList>
            <person name="Baurain D."/>
        </authorList>
    </citation>
    <scope>NUCLEOTIDE SEQUENCE [LARGE SCALE GENOMIC DNA]</scope>
    <source>
        <strain evidence="12">ULC041bin1</strain>
    </source>
</reference>
<dbReference type="InterPro" id="IPR017476">
    <property type="entry name" value="UDP-Glc/GDP-Man"/>
</dbReference>
<feature type="domain" description="UDP-glucose/GDP-mannose dehydrogenase C-terminal" evidence="11">
    <location>
        <begin position="332"/>
        <end position="434"/>
    </location>
</feature>
<feature type="binding site" evidence="10">
    <location>
        <position position="159"/>
    </location>
    <ligand>
        <name>NAD(+)</name>
        <dbReference type="ChEBI" id="CHEBI:57540"/>
    </ligand>
</feature>
<dbReference type="InterPro" id="IPR014026">
    <property type="entry name" value="UDP-Glc/GDP-Man_DH_dimer"/>
</dbReference>
<dbReference type="SUPFAM" id="SSF52413">
    <property type="entry name" value="UDP-glucose/GDP-mannose dehydrogenase C-terminal domain"/>
    <property type="match status" value="1"/>
</dbReference>
<dbReference type="SUPFAM" id="SSF48179">
    <property type="entry name" value="6-phosphogluconate dehydrogenase C-terminal domain-like"/>
    <property type="match status" value="1"/>
</dbReference>
<evidence type="ECO:0000256" key="2">
    <source>
        <dbReference type="ARBA" id="ARBA00006601"/>
    </source>
</evidence>
<feature type="binding site" evidence="10">
    <location>
        <position position="346"/>
    </location>
    <ligand>
        <name>NAD(+)</name>
        <dbReference type="ChEBI" id="CHEBI:57540"/>
    </ligand>
</feature>
<feature type="binding site" evidence="10">
    <location>
        <position position="282"/>
    </location>
    <ligand>
        <name>NAD(+)</name>
        <dbReference type="ChEBI" id="CHEBI:57540"/>
    </ligand>
</feature>
<dbReference type="EC" id="1.1.1.22" evidence="3 7"/>
<comment type="pathway">
    <text evidence="1">Nucleotide-sugar biosynthesis; UDP-alpha-D-glucuronate biosynthesis; UDP-alpha-D-glucuronate from UDP-alpha-D-glucose: step 1/1.</text>
</comment>
<dbReference type="GO" id="GO:0006065">
    <property type="term" value="P:UDP-glucuronate biosynthetic process"/>
    <property type="evidence" value="ECO:0007669"/>
    <property type="project" value="UniProtKB-UniPathway"/>
</dbReference>
<comment type="catalytic activity">
    <reaction evidence="6 7">
        <text>UDP-alpha-D-glucose + 2 NAD(+) + H2O = UDP-alpha-D-glucuronate + 2 NADH + 3 H(+)</text>
        <dbReference type="Rhea" id="RHEA:23596"/>
        <dbReference type="ChEBI" id="CHEBI:15377"/>
        <dbReference type="ChEBI" id="CHEBI:15378"/>
        <dbReference type="ChEBI" id="CHEBI:57540"/>
        <dbReference type="ChEBI" id="CHEBI:57945"/>
        <dbReference type="ChEBI" id="CHEBI:58052"/>
        <dbReference type="ChEBI" id="CHEBI:58885"/>
        <dbReference type="EC" id="1.1.1.22"/>
    </reaction>
</comment>
<dbReference type="EMBL" id="QBMN01000130">
    <property type="protein sequence ID" value="PZO37020.1"/>
    <property type="molecule type" value="Genomic_DNA"/>
</dbReference>
<dbReference type="InterPro" id="IPR036220">
    <property type="entry name" value="UDP-Glc/GDP-Man_DH_C_sf"/>
</dbReference>
<feature type="binding site" evidence="10">
    <location>
        <position position="122"/>
    </location>
    <ligand>
        <name>NAD(+)</name>
        <dbReference type="ChEBI" id="CHEBI:57540"/>
    </ligand>
</feature>
<evidence type="ECO:0000256" key="3">
    <source>
        <dbReference type="ARBA" id="ARBA00012954"/>
    </source>
</evidence>
<feature type="binding site" evidence="9">
    <location>
        <begin position="268"/>
        <end position="272"/>
    </location>
    <ligand>
        <name>substrate</name>
    </ligand>
</feature>
<feature type="binding site" evidence="10">
    <location>
        <position position="30"/>
    </location>
    <ligand>
        <name>NAD(+)</name>
        <dbReference type="ChEBI" id="CHEBI:57540"/>
    </ligand>
</feature>
<organism evidence="12 13">
    <name type="scientific">Shackletoniella antarctica</name>
    <dbReference type="NCBI Taxonomy" id="268115"/>
    <lineage>
        <taxon>Bacteria</taxon>
        <taxon>Bacillati</taxon>
        <taxon>Cyanobacteriota</taxon>
        <taxon>Cyanophyceae</taxon>
        <taxon>Oculatellales</taxon>
        <taxon>Oculatellaceae</taxon>
        <taxon>Shackletoniella</taxon>
    </lineage>
</organism>
<keyword evidence="4 7" id="KW-0560">Oxidoreductase</keyword>
<dbReference type="InterPro" id="IPR008927">
    <property type="entry name" value="6-PGluconate_DH-like_C_sf"/>
</dbReference>
<dbReference type="Gene3D" id="3.40.50.720">
    <property type="entry name" value="NAD(P)-binding Rossmann-like Domain"/>
    <property type="match status" value="2"/>
</dbReference>
<gene>
    <name evidence="12" type="ORF">DCF17_16520</name>
</gene>
<proteinExistence type="inferred from homology"/>
<evidence type="ECO:0000259" key="11">
    <source>
        <dbReference type="SMART" id="SM00984"/>
    </source>
</evidence>
<dbReference type="NCBIfam" id="TIGR03026">
    <property type="entry name" value="NDP-sugDHase"/>
    <property type="match status" value="1"/>
</dbReference>
<feature type="binding site" evidence="9">
    <location>
        <begin position="156"/>
        <end position="159"/>
    </location>
    <ligand>
        <name>substrate</name>
    </ligand>
</feature>
<evidence type="ECO:0000256" key="1">
    <source>
        <dbReference type="ARBA" id="ARBA00004701"/>
    </source>
</evidence>
<feature type="binding site" evidence="9">
    <location>
        <position position="339"/>
    </location>
    <ligand>
        <name>substrate</name>
    </ligand>
</feature>
<comment type="similarity">
    <text evidence="2 7">Belongs to the UDP-glucose/GDP-mannose dehydrogenase family.</text>
</comment>
<dbReference type="InterPro" id="IPR014027">
    <property type="entry name" value="UDP-Glc/GDP-Man_DH_C"/>
</dbReference>
<dbReference type="Pfam" id="PF03720">
    <property type="entry name" value="UDPG_MGDP_dh_C"/>
    <property type="match status" value="1"/>
</dbReference>
<keyword evidence="5 7" id="KW-0520">NAD</keyword>
<dbReference type="GO" id="GO:0051287">
    <property type="term" value="F:NAD binding"/>
    <property type="evidence" value="ECO:0007669"/>
    <property type="project" value="InterPro"/>
</dbReference>
<evidence type="ECO:0000313" key="13">
    <source>
        <dbReference type="Proteomes" id="UP000249081"/>
    </source>
</evidence>
<dbReference type="GO" id="GO:0003979">
    <property type="term" value="F:UDP-glucose 6-dehydrogenase activity"/>
    <property type="evidence" value="ECO:0007669"/>
    <property type="project" value="UniProtKB-EC"/>
</dbReference>
<comment type="caution">
    <text evidence="12">The sequence shown here is derived from an EMBL/GenBank/DDBJ whole genome shotgun (WGS) entry which is preliminary data.</text>
</comment>
<dbReference type="AlphaFoldDB" id="A0A2W4VYD7"/>
<dbReference type="PIRSF" id="PIRSF000124">
    <property type="entry name" value="UDPglc_GDPman_dh"/>
    <property type="match status" value="1"/>
</dbReference>
<dbReference type="Gene3D" id="1.20.5.100">
    <property type="entry name" value="Cytochrome c1, transmembrane anchor, C-terminal"/>
    <property type="match status" value="1"/>
</dbReference>
<dbReference type="UniPathway" id="UPA00038">
    <property type="reaction ID" value="UER00491"/>
</dbReference>
<dbReference type="Pfam" id="PF03721">
    <property type="entry name" value="UDPG_MGDP_dh_N"/>
    <property type="match status" value="1"/>
</dbReference>
<feature type="binding site" evidence="10">
    <location>
        <position position="85"/>
    </location>
    <ligand>
        <name>NAD(+)</name>
        <dbReference type="ChEBI" id="CHEBI:57540"/>
    </ligand>
</feature>
<dbReference type="GO" id="GO:0000271">
    <property type="term" value="P:polysaccharide biosynthetic process"/>
    <property type="evidence" value="ECO:0007669"/>
    <property type="project" value="InterPro"/>
</dbReference>
<dbReference type="SUPFAM" id="SSF51735">
    <property type="entry name" value="NAD(P)-binding Rossmann-fold domains"/>
    <property type="match status" value="1"/>
</dbReference>
<sequence>MKVSVVGTGYVGLVSGTCLAEKGHNVVCVDIDQAKVDQINQGIPPIYEAGLEDMLKANVGTRLRATTDLRTAVMESQISLIAVGTPFRGDEIDLRFIETVARQIGEVLKDKADYHVVVVKSTVVPGTTDEVVLSILEEASGKKAGADFGVGMNPEFLKEGEAIPDFMYPDRIVLGGIDDRSLAVLREMYNVFEGVDQLETNCKTAEMIKYTANSLLATMISFANEIGNLCAAVGGIDVMEVTKGVHLDKRLTPILPSGERIVPTFTTYIEAGCGFGGSCFPKDVKALNAYGAKKGMPMQLLNAVIDVNAVQYKQVMTRLAKHFPRLDAVRVAVLGLAFKPGTDDMRESPAIPIVQELLAGSAKVKAFDPVATHEAQKIFENQPIQYCDTLAETVQDVDVVLLLTRWNDFKALPELLQGVANPPLVIDGRRMLDKTTFVRYEGIGL</sequence>
<evidence type="ECO:0000256" key="6">
    <source>
        <dbReference type="ARBA" id="ARBA00047473"/>
    </source>
</evidence>
<dbReference type="Proteomes" id="UP000249081">
    <property type="component" value="Unassembled WGS sequence"/>
</dbReference>
<dbReference type="SMART" id="SM00984">
    <property type="entry name" value="UDPG_MGDP_dh_C"/>
    <property type="match status" value="1"/>
</dbReference>
<accession>A0A2W4VYD7</accession>
<dbReference type="InterPro" id="IPR001732">
    <property type="entry name" value="UDP-Glc/GDP-Man_DH_N"/>
</dbReference>
<name>A0A2W4VYD7_9CYAN</name>
<dbReference type="InterPro" id="IPR028357">
    <property type="entry name" value="UDPglc_DH_bac"/>
</dbReference>
<evidence type="ECO:0000256" key="5">
    <source>
        <dbReference type="ARBA" id="ARBA00023027"/>
    </source>
</evidence>
<feature type="binding site" evidence="9">
    <location>
        <position position="209"/>
    </location>
    <ligand>
        <name>substrate</name>
    </ligand>
</feature>
<evidence type="ECO:0000256" key="7">
    <source>
        <dbReference type="PIRNR" id="PIRNR000124"/>
    </source>
</evidence>
<evidence type="ECO:0000256" key="9">
    <source>
        <dbReference type="PIRSR" id="PIRSR500134-2"/>
    </source>
</evidence>
<evidence type="ECO:0000256" key="4">
    <source>
        <dbReference type="ARBA" id="ARBA00023002"/>
    </source>
</evidence>
<evidence type="ECO:0000313" key="12">
    <source>
        <dbReference type="EMBL" id="PZO37020.1"/>
    </source>
</evidence>
<dbReference type="PANTHER" id="PTHR43750:SF3">
    <property type="entry name" value="UDP-GLUCOSE 6-DEHYDROGENASE TUAD"/>
    <property type="match status" value="1"/>
</dbReference>
<evidence type="ECO:0000256" key="10">
    <source>
        <dbReference type="PIRSR" id="PIRSR500134-3"/>
    </source>
</evidence>